<comment type="caution">
    <text evidence="1">The sequence shown here is derived from an EMBL/GenBank/DDBJ whole genome shotgun (WGS) entry which is preliminary data.</text>
</comment>
<dbReference type="RefSeq" id="WP_230682261.1">
    <property type="nucleotide sequence ID" value="NZ_CAWMAN010000051.1"/>
</dbReference>
<gene>
    <name evidence="1" type="ORF">VCR4J5_640014</name>
</gene>
<accession>A0ABP1WWW3</accession>
<name>A0ABP1WWW3_9VIBR</name>
<organism evidence="1 2">
    <name type="scientific">Vibrio crassostreae</name>
    <dbReference type="NCBI Taxonomy" id="246167"/>
    <lineage>
        <taxon>Bacteria</taxon>
        <taxon>Pseudomonadati</taxon>
        <taxon>Pseudomonadota</taxon>
        <taxon>Gammaproteobacteria</taxon>
        <taxon>Vibrionales</taxon>
        <taxon>Vibrionaceae</taxon>
        <taxon>Vibrio</taxon>
    </lineage>
</organism>
<dbReference type="EMBL" id="CCJX01000151">
    <property type="protein sequence ID" value="CDT47316.1"/>
    <property type="molecule type" value="Genomic_DNA"/>
</dbReference>
<proteinExistence type="predicted"/>
<dbReference type="Proteomes" id="UP000049077">
    <property type="component" value="Unassembled WGS sequence"/>
</dbReference>
<evidence type="ECO:0000313" key="1">
    <source>
        <dbReference type="EMBL" id="CDT47316.1"/>
    </source>
</evidence>
<reference evidence="1 2" key="1">
    <citation type="submission" date="2014-06" db="EMBL/GenBank/DDBJ databases">
        <authorList>
            <person name="Le Roux F."/>
        </authorList>
    </citation>
    <scope>NUCLEOTIDE SEQUENCE [LARGE SCALE GENOMIC DNA]</scope>
    <source>
        <strain evidence="1 2">J5-4</strain>
    </source>
</reference>
<sequence length="141" mass="15960">MFTIEPIQYGSVLKSEHVSFSNYPDFTHASVSLHNSPLEICFEFLVSELEFGQRTIGEELFHTVSYKNPLYNSSDSFTFTFDNDQELEQFCSFYGLKIPTNSLCTACMNNFTSQTVCKECKAAMKLAVNSFANKLAQALRS</sequence>
<protein>
    <submittedName>
        <fullName evidence="1">Uncharacterized protein</fullName>
    </submittedName>
</protein>
<evidence type="ECO:0000313" key="2">
    <source>
        <dbReference type="Proteomes" id="UP000049077"/>
    </source>
</evidence>
<keyword evidence="2" id="KW-1185">Reference proteome</keyword>